<evidence type="ECO:0000256" key="1">
    <source>
        <dbReference type="ARBA" id="ARBA00009764"/>
    </source>
</evidence>
<dbReference type="GO" id="GO:0009421">
    <property type="term" value="C:bacterial-type flagellum filament cap"/>
    <property type="evidence" value="ECO:0007669"/>
    <property type="project" value="InterPro"/>
</dbReference>
<evidence type="ECO:0000313" key="9">
    <source>
        <dbReference type="Proteomes" id="UP000007726"/>
    </source>
</evidence>
<dbReference type="GO" id="GO:0007155">
    <property type="term" value="P:cell adhesion"/>
    <property type="evidence" value="ECO:0007669"/>
    <property type="project" value="InterPro"/>
</dbReference>
<keyword evidence="8" id="KW-0969">Cilium</keyword>
<comment type="function">
    <text evidence="5">Required for morphogenesis and for the elongation of the flagellar filament by facilitating polymerization of the flagellin monomers at the tip of growing filament. Forms a capping structure, which prevents flagellin subunits (transported through the central channel of the flagellum) from leaking out without polymerization at the distal end.</text>
</comment>
<dbReference type="RefSeq" id="WP_015945071.1">
    <property type="nucleotide sequence ID" value="NC_011830.1"/>
</dbReference>
<evidence type="ECO:0000259" key="6">
    <source>
        <dbReference type="Pfam" id="PF02465"/>
    </source>
</evidence>
<comment type="subunit">
    <text evidence="2 5">Homopentamer.</text>
</comment>
<dbReference type="KEGG" id="dhd:Dhaf_4166"/>
<dbReference type="GO" id="GO:0009424">
    <property type="term" value="C:bacterial-type flagellum hook"/>
    <property type="evidence" value="ECO:0007669"/>
    <property type="project" value="UniProtKB-UniRule"/>
</dbReference>
<dbReference type="Proteomes" id="UP000007726">
    <property type="component" value="Chromosome"/>
</dbReference>
<feature type="domain" description="Flagellar hook-associated protein 2 N-terminal" evidence="6">
    <location>
        <begin position="11"/>
        <end position="107"/>
    </location>
</feature>
<organism evidence="8 9">
    <name type="scientific">Desulfitobacterium hafniense (strain DSM 10664 / DCB-2)</name>
    <dbReference type="NCBI Taxonomy" id="272564"/>
    <lineage>
        <taxon>Bacteria</taxon>
        <taxon>Bacillati</taxon>
        <taxon>Bacillota</taxon>
        <taxon>Clostridia</taxon>
        <taxon>Eubacteriales</taxon>
        <taxon>Desulfitobacteriaceae</taxon>
        <taxon>Desulfitobacterium</taxon>
    </lineage>
</organism>
<comment type="similarity">
    <text evidence="1 5">Belongs to the FliD family.</text>
</comment>
<dbReference type="GO" id="GO:0071973">
    <property type="term" value="P:bacterial-type flagellum-dependent cell motility"/>
    <property type="evidence" value="ECO:0007669"/>
    <property type="project" value="TreeGrafter"/>
</dbReference>
<feature type="coiled-coil region" evidence="5">
    <location>
        <begin position="453"/>
        <end position="480"/>
    </location>
</feature>
<keyword evidence="5" id="KW-0964">Secreted</keyword>
<evidence type="ECO:0000256" key="5">
    <source>
        <dbReference type="RuleBase" id="RU362066"/>
    </source>
</evidence>
<feature type="domain" description="Flagellar hook-associated protein 2 C-terminal" evidence="7">
    <location>
        <begin position="238"/>
        <end position="496"/>
    </location>
</feature>
<dbReference type="PANTHER" id="PTHR30288:SF0">
    <property type="entry name" value="FLAGELLAR HOOK-ASSOCIATED PROTEIN 2"/>
    <property type="match status" value="1"/>
</dbReference>
<keyword evidence="8" id="KW-0966">Cell projection</keyword>
<evidence type="ECO:0000256" key="4">
    <source>
        <dbReference type="ARBA" id="ARBA00023143"/>
    </source>
</evidence>
<accession>B8FTT2</accession>
<dbReference type="GO" id="GO:0005576">
    <property type="term" value="C:extracellular region"/>
    <property type="evidence" value="ECO:0007669"/>
    <property type="project" value="UniProtKB-SubCell"/>
</dbReference>
<keyword evidence="4 5" id="KW-0975">Bacterial flagellum</keyword>
<evidence type="ECO:0000256" key="2">
    <source>
        <dbReference type="ARBA" id="ARBA00011255"/>
    </source>
</evidence>
<evidence type="ECO:0000256" key="3">
    <source>
        <dbReference type="ARBA" id="ARBA00023054"/>
    </source>
</evidence>
<reference evidence="8 9" key="1">
    <citation type="journal article" date="2012" name="BMC Microbiol.">
        <title>Genome sequence of Desulfitobacterium hafniense DCB-2, a Gram-positive anaerobe capable of dehalogenation and metal reduction.</title>
        <authorList>
            <person name="Kim S.H."/>
            <person name="Harzman C."/>
            <person name="Davis J.K."/>
            <person name="Hutcheson R."/>
            <person name="Broderick J.B."/>
            <person name="Marsh T.L."/>
            <person name="Tiedje J.M."/>
        </authorList>
    </citation>
    <scope>NUCLEOTIDE SEQUENCE [LARGE SCALE GENOMIC DNA]</scope>
    <source>
        <strain evidence="9">DSM 10664 / DCB-2</strain>
    </source>
</reference>
<evidence type="ECO:0000313" key="8">
    <source>
        <dbReference type="EMBL" id="ACL22174.1"/>
    </source>
</evidence>
<keyword evidence="8" id="KW-0282">Flagellum</keyword>
<protein>
    <recommendedName>
        <fullName evidence="5">Flagellar hook-associated protein 2</fullName>
        <shortName evidence="5">HAP2</shortName>
    </recommendedName>
    <alternativeName>
        <fullName evidence="5">Flagellar cap protein</fullName>
    </alternativeName>
</protein>
<dbReference type="Pfam" id="PF07195">
    <property type="entry name" value="FliD_C"/>
    <property type="match status" value="1"/>
</dbReference>
<sequence>MAIRTYGLSGSGMDVDQMVKDMMSARREQYDKLWQKKTQLEWKKTDYNTMYNTIQSFRNTTAFNYRLSSTTIPKIVTSSAEGIVTATANADAANVSRSITVGQLAQGANVTSTGKITEEGRTKDSLMSQFGLEEGTFAVVLGDGSTSKTIQVDTSKSIYDFVSDLNKSGLKIRASYDATLDRFNISTTGTGEDVAIDFTGTTSEKGKEFLEKLQLHVVKEDGGGGTTTEPITSEAIKGKDAEVVLDGATITHSGNTFTAFGVTYTLKATGDANIHVSADNDKAVSVVKDFVDQYNALLETINSELNEAKYKSYMPLTNEMKGQLGDSQITQWEEMARSGLLRNDSTLQSLIYKLRNDIATPVSGVEGKYNSLSAIGVTTGKDYLEGGKLYLDETELKKALEADPDIVNKLFGSSGEDRNSQGAAVRIYDSLKSTMDNIKETAGITGTIKGDTESTLAKQIRDYEDSLDRMNDRLSQMEERYYKQFNAMELALSKLSQQSSWLANMFSSGN</sequence>
<dbReference type="InterPro" id="IPR040026">
    <property type="entry name" value="FliD"/>
</dbReference>
<keyword evidence="3 5" id="KW-0175">Coiled coil</keyword>
<gene>
    <name evidence="8" type="ordered locus">Dhaf_4166</name>
</gene>
<dbReference type="Pfam" id="PF02465">
    <property type="entry name" value="FliD_N"/>
    <property type="match status" value="1"/>
</dbReference>
<dbReference type="InterPro" id="IPR010809">
    <property type="entry name" value="FliD_C"/>
</dbReference>
<dbReference type="InterPro" id="IPR003481">
    <property type="entry name" value="FliD_N"/>
</dbReference>
<evidence type="ECO:0000259" key="7">
    <source>
        <dbReference type="Pfam" id="PF07195"/>
    </source>
</evidence>
<proteinExistence type="inferred from homology"/>
<comment type="subcellular location">
    <subcellularLocation>
        <location evidence="5">Secreted</location>
    </subcellularLocation>
    <subcellularLocation>
        <location evidence="5">Bacterial flagellum</location>
    </subcellularLocation>
</comment>
<name>B8FTT2_DESHD</name>
<dbReference type="HOGENOM" id="CLU_015182_0_2_9"/>
<dbReference type="PANTHER" id="PTHR30288">
    <property type="entry name" value="FLAGELLAR CAP/ASSEMBLY PROTEIN FLID"/>
    <property type="match status" value="1"/>
</dbReference>
<dbReference type="AlphaFoldDB" id="B8FTT2"/>
<dbReference type="EMBL" id="CP001336">
    <property type="protein sequence ID" value="ACL22174.1"/>
    <property type="molecule type" value="Genomic_DNA"/>
</dbReference>